<sequence>MDLLLDPLFMHFPQRTNDVLWYLGIEARLDNLADPQLNRRDLTTLIEALADCDDADSWRTHFRLHYADHSARRIAYLAREFFNLTSQIAAAPTAAP</sequence>
<dbReference type="Proteomes" id="UP000198211">
    <property type="component" value="Unassembled WGS sequence"/>
</dbReference>
<keyword evidence="2" id="KW-1185">Reference proteome</keyword>
<name>A0A225WLA0_9STRA</name>
<dbReference type="AlphaFoldDB" id="A0A225WLA0"/>
<dbReference type="OrthoDB" id="125247at2759"/>
<protein>
    <submittedName>
        <fullName evidence="1">Uncharacterized protein</fullName>
    </submittedName>
</protein>
<proteinExistence type="predicted"/>
<evidence type="ECO:0000313" key="1">
    <source>
        <dbReference type="EMBL" id="OWZ17899.1"/>
    </source>
</evidence>
<organism evidence="1 2">
    <name type="scientific">Phytophthora megakarya</name>
    <dbReference type="NCBI Taxonomy" id="4795"/>
    <lineage>
        <taxon>Eukaryota</taxon>
        <taxon>Sar</taxon>
        <taxon>Stramenopiles</taxon>
        <taxon>Oomycota</taxon>
        <taxon>Peronosporomycetes</taxon>
        <taxon>Peronosporales</taxon>
        <taxon>Peronosporaceae</taxon>
        <taxon>Phytophthora</taxon>
    </lineage>
</organism>
<dbReference type="EMBL" id="NBNE01000676">
    <property type="protein sequence ID" value="OWZ17899.1"/>
    <property type="molecule type" value="Genomic_DNA"/>
</dbReference>
<gene>
    <name evidence="1" type="ORF">PHMEG_0008110</name>
</gene>
<reference evidence="2" key="1">
    <citation type="submission" date="2017-03" db="EMBL/GenBank/DDBJ databases">
        <title>Phytopthora megakarya and P. palmivora, two closely related causual agents of cacao black pod achieved similar genome size and gene model numbers by different mechanisms.</title>
        <authorList>
            <person name="Ali S."/>
            <person name="Shao J."/>
            <person name="Larry D.J."/>
            <person name="Kronmiller B."/>
            <person name="Shen D."/>
            <person name="Strem M.D."/>
            <person name="Melnick R.L."/>
            <person name="Guiltinan M.J."/>
            <person name="Tyler B.M."/>
            <person name="Meinhardt L.W."/>
            <person name="Bailey B.A."/>
        </authorList>
    </citation>
    <scope>NUCLEOTIDE SEQUENCE [LARGE SCALE GENOMIC DNA]</scope>
    <source>
        <strain evidence="2">zdho120</strain>
    </source>
</reference>
<evidence type="ECO:0000313" key="2">
    <source>
        <dbReference type="Proteomes" id="UP000198211"/>
    </source>
</evidence>
<comment type="caution">
    <text evidence="1">The sequence shown here is derived from an EMBL/GenBank/DDBJ whole genome shotgun (WGS) entry which is preliminary data.</text>
</comment>
<accession>A0A225WLA0</accession>